<reference evidence="7 8" key="1">
    <citation type="submission" date="2014-03" db="EMBL/GenBank/DDBJ databases">
        <title>Complete genome sequence of Pseudomonas stutzeri 19SMN4.</title>
        <authorList>
            <person name="Brunet-Galmes I."/>
            <person name="Nogales B."/>
            <person name="Busquets A."/>
            <person name="Pena A."/>
            <person name="Gomila M."/>
            <person name="Garcia-Valdes E."/>
            <person name="Lalucat J."/>
            <person name="Bennasar A."/>
            <person name="Bosch R."/>
        </authorList>
    </citation>
    <scope>NUCLEOTIDE SEQUENCE [LARGE SCALE GENOMIC DNA]</scope>
    <source>
        <strain evidence="7 8">19SMN4</strain>
    </source>
</reference>
<organism evidence="7 8">
    <name type="scientific">Stutzerimonas stutzeri</name>
    <name type="common">Pseudomonas stutzeri</name>
    <dbReference type="NCBI Taxonomy" id="316"/>
    <lineage>
        <taxon>Bacteria</taxon>
        <taxon>Pseudomonadati</taxon>
        <taxon>Pseudomonadota</taxon>
        <taxon>Gammaproteobacteria</taxon>
        <taxon>Pseudomonadales</taxon>
        <taxon>Pseudomonadaceae</taxon>
        <taxon>Stutzerimonas</taxon>
    </lineage>
</organism>
<dbReference type="InterPro" id="IPR018951">
    <property type="entry name" value="Fumarase_C_C"/>
</dbReference>
<dbReference type="GO" id="GO:0005829">
    <property type="term" value="C:cytosol"/>
    <property type="evidence" value="ECO:0007669"/>
    <property type="project" value="TreeGrafter"/>
</dbReference>
<dbReference type="InterPro" id="IPR020557">
    <property type="entry name" value="Fumarate_lyase_CS"/>
</dbReference>
<feature type="domain" description="Fumarate lyase N-terminal" evidence="5">
    <location>
        <begin position="16"/>
        <end position="347"/>
    </location>
</feature>
<dbReference type="InterPro" id="IPR000362">
    <property type="entry name" value="Fumarate_lyase_fam"/>
</dbReference>
<protein>
    <recommendedName>
        <fullName evidence="3">Aspartate ammonia-lyase</fullName>
    </recommendedName>
</protein>
<dbReference type="InterPro" id="IPR024083">
    <property type="entry name" value="Fumarase/histidase_N"/>
</dbReference>
<dbReference type="Gene3D" id="1.10.40.30">
    <property type="entry name" value="Fumarase/aspartase (C-terminal domain)"/>
    <property type="match status" value="1"/>
</dbReference>
<dbReference type="AlphaFoldDB" id="A0A023WYE4"/>
<evidence type="ECO:0000256" key="1">
    <source>
        <dbReference type="ARBA" id="ARBA00005596"/>
    </source>
</evidence>
<name>A0A023WYE4_STUST</name>
<dbReference type="FunFam" id="1.10.275.10:FF:000001">
    <property type="entry name" value="Fumarate hydratase, mitochondrial"/>
    <property type="match status" value="1"/>
</dbReference>
<dbReference type="FunFam" id="1.10.40.30:FF:000002">
    <property type="entry name" value="Fumarate hydratase class II"/>
    <property type="match status" value="1"/>
</dbReference>
<dbReference type="OrthoDB" id="9802809at2"/>
<dbReference type="NCBIfam" id="NF008909">
    <property type="entry name" value="PRK12273.1"/>
    <property type="match status" value="1"/>
</dbReference>
<dbReference type="CDD" id="cd01357">
    <property type="entry name" value="Aspartase"/>
    <property type="match status" value="1"/>
</dbReference>
<dbReference type="Gene3D" id="1.10.275.10">
    <property type="entry name" value="Fumarase/aspartase (N-terminal domain)"/>
    <property type="match status" value="1"/>
</dbReference>
<proteinExistence type="inferred from homology"/>
<dbReference type="PROSITE" id="PS00163">
    <property type="entry name" value="FUMARATE_LYASES"/>
    <property type="match status" value="1"/>
</dbReference>
<dbReference type="Proteomes" id="UP000025238">
    <property type="component" value="Chromosome"/>
</dbReference>
<dbReference type="Gene3D" id="1.20.200.10">
    <property type="entry name" value="Fumarase/aspartase (Central domain)"/>
    <property type="match status" value="1"/>
</dbReference>
<dbReference type="GO" id="GO:0006099">
    <property type="term" value="P:tricarboxylic acid cycle"/>
    <property type="evidence" value="ECO:0007669"/>
    <property type="project" value="InterPro"/>
</dbReference>
<dbReference type="GO" id="GO:0008797">
    <property type="term" value="F:aspartate ammonia-lyase activity"/>
    <property type="evidence" value="ECO:0007669"/>
    <property type="project" value="TreeGrafter"/>
</dbReference>
<dbReference type="PATRIC" id="fig|316.97.peg.4164"/>
<feature type="domain" description="Fumarase C C-terminal" evidence="6">
    <location>
        <begin position="413"/>
        <end position="465"/>
    </location>
</feature>
<dbReference type="InterPro" id="IPR051546">
    <property type="entry name" value="Aspartate_Ammonia-Lyase"/>
</dbReference>
<evidence type="ECO:0000259" key="5">
    <source>
        <dbReference type="Pfam" id="PF00206"/>
    </source>
</evidence>
<evidence type="ECO:0000256" key="2">
    <source>
        <dbReference type="ARBA" id="ARBA00011881"/>
    </source>
</evidence>
<dbReference type="InterPro" id="IPR008948">
    <property type="entry name" value="L-Aspartase-like"/>
</dbReference>
<dbReference type="KEGG" id="pstu:UIB01_20810"/>
<dbReference type="GO" id="GO:0006531">
    <property type="term" value="P:aspartate metabolic process"/>
    <property type="evidence" value="ECO:0007669"/>
    <property type="project" value="TreeGrafter"/>
</dbReference>
<keyword evidence="4 7" id="KW-0456">Lyase</keyword>
<accession>A0A023WYE4</accession>
<comment type="similarity">
    <text evidence="1">Belongs to the class-II fumarase/aspartase family. Aspartase subfamily.</text>
</comment>
<dbReference type="Pfam" id="PF00206">
    <property type="entry name" value="Lyase_1"/>
    <property type="match status" value="1"/>
</dbReference>
<sequence>MSEVASSRVEKDLLGTLPVPSDAYYGIQTLRALHNFRLSGVPLSHYPKLIVALAMVKQAAADANRELGYLPETKHVAISQGCARLIRGEFHEQFVVDMIQGGAGTSTNMNANEVIANLGLEAMGHAKGEYQYLHPNNDVNMAQSTNDAYPTAIRLGLLLGHDTLLASLESLCQSLTGKGHAFAHVLKMGRTQLQDAVPMTLGQEFHAFATTLGEDLQHLRGFAPQLLLEVNLGGTAIGTGINADPRYQAIAVQRLAQISGQPLRQAADLIEATSDMGSFVLFSGMLKRLAVKLSKICNDLRLLSSGPRTGFNEINLPPRQPGSSIMPGKVNPVIPEAVNQVAFEVIGNDLALTMAAEGGQLQLNVMEPLIAYKLFDSIRLLQRAMDMLREHCIEGITANEDRCRELMESSIGLITALNPYIGYDNSTRLAREALLGGRSVLELVREERLLDDAMLAEILRPENMIAPRLAPLAV</sequence>
<dbReference type="FunFam" id="1.20.200.10:FF:000001">
    <property type="entry name" value="Fumarate hydratase, mitochondrial"/>
    <property type="match status" value="1"/>
</dbReference>
<evidence type="ECO:0000259" key="6">
    <source>
        <dbReference type="Pfam" id="PF10415"/>
    </source>
</evidence>
<gene>
    <name evidence="7" type="primary">aspA</name>
    <name evidence="7" type="ORF">UIB01_20810</name>
</gene>
<dbReference type="SUPFAM" id="SSF48557">
    <property type="entry name" value="L-aspartase-like"/>
    <property type="match status" value="1"/>
</dbReference>
<comment type="subunit">
    <text evidence="2">Homotetramer.</text>
</comment>
<dbReference type="PRINTS" id="PR00149">
    <property type="entry name" value="FUMRATELYASE"/>
</dbReference>
<dbReference type="PANTHER" id="PTHR42696">
    <property type="entry name" value="ASPARTATE AMMONIA-LYASE"/>
    <property type="match status" value="1"/>
</dbReference>
<evidence type="ECO:0000256" key="3">
    <source>
        <dbReference type="ARBA" id="ARBA00016146"/>
    </source>
</evidence>
<dbReference type="InterPro" id="IPR022761">
    <property type="entry name" value="Fumarate_lyase_N"/>
</dbReference>
<evidence type="ECO:0000313" key="7">
    <source>
        <dbReference type="EMBL" id="AHY44780.1"/>
    </source>
</evidence>
<dbReference type="Pfam" id="PF10415">
    <property type="entry name" value="FumaraseC_C"/>
    <property type="match status" value="1"/>
</dbReference>
<evidence type="ECO:0000313" key="8">
    <source>
        <dbReference type="Proteomes" id="UP000025238"/>
    </source>
</evidence>
<dbReference type="PANTHER" id="PTHR42696:SF2">
    <property type="entry name" value="ASPARTATE AMMONIA-LYASE"/>
    <property type="match status" value="1"/>
</dbReference>
<evidence type="ECO:0000256" key="4">
    <source>
        <dbReference type="ARBA" id="ARBA00023239"/>
    </source>
</evidence>
<dbReference type="EMBL" id="CP007509">
    <property type="protein sequence ID" value="AHY44780.1"/>
    <property type="molecule type" value="Genomic_DNA"/>
</dbReference>